<dbReference type="PANTHER" id="PTHR37984:SF5">
    <property type="entry name" value="PROTEIN NYNRIN-LIKE"/>
    <property type="match status" value="1"/>
</dbReference>
<dbReference type="Proteomes" id="UP000054783">
    <property type="component" value="Unassembled WGS sequence"/>
</dbReference>
<dbReference type="Gene3D" id="4.10.60.10">
    <property type="entry name" value="Zinc finger, CCHC-type"/>
    <property type="match status" value="1"/>
</dbReference>
<dbReference type="OrthoDB" id="5856680at2759"/>
<organism evidence="7 8">
    <name type="scientific">Trichinella patagoniensis</name>
    <dbReference type="NCBI Taxonomy" id="990121"/>
    <lineage>
        <taxon>Eukaryota</taxon>
        <taxon>Metazoa</taxon>
        <taxon>Ecdysozoa</taxon>
        <taxon>Nematoda</taxon>
        <taxon>Enoplea</taxon>
        <taxon>Dorylaimia</taxon>
        <taxon>Trichinellida</taxon>
        <taxon>Trichinellidae</taxon>
        <taxon>Trichinella</taxon>
    </lineage>
</organism>
<dbReference type="PANTHER" id="PTHR37984">
    <property type="entry name" value="PROTEIN CBG26694"/>
    <property type="match status" value="1"/>
</dbReference>
<dbReference type="GO" id="GO:0004519">
    <property type="term" value="F:endonuclease activity"/>
    <property type="evidence" value="ECO:0007669"/>
    <property type="project" value="UniProtKB-KW"/>
</dbReference>
<evidence type="ECO:0000256" key="1">
    <source>
        <dbReference type="ARBA" id="ARBA00022679"/>
    </source>
</evidence>
<proteinExistence type="predicted"/>
<dbReference type="STRING" id="990121.A0A0V0Z924"/>
<keyword evidence="2" id="KW-0548">Nucleotidyltransferase</keyword>
<evidence type="ECO:0000313" key="7">
    <source>
        <dbReference type="EMBL" id="KRY08872.1"/>
    </source>
</evidence>
<reference evidence="7 8" key="1">
    <citation type="submission" date="2015-01" db="EMBL/GenBank/DDBJ databases">
        <title>Evolution of Trichinella species and genotypes.</title>
        <authorList>
            <person name="Korhonen P.K."/>
            <person name="Edoardo P."/>
            <person name="Giuseppe L.R."/>
            <person name="Gasser R.B."/>
        </authorList>
    </citation>
    <scope>NUCLEOTIDE SEQUENCE [LARGE SCALE GENOMIC DNA]</scope>
    <source>
        <strain evidence="7">ISS2496</strain>
    </source>
</reference>
<evidence type="ECO:0000256" key="5">
    <source>
        <dbReference type="PROSITE-ProRule" id="PRU00047"/>
    </source>
</evidence>
<dbReference type="SUPFAM" id="SSF57756">
    <property type="entry name" value="Retrovirus zinc finger-like domains"/>
    <property type="match status" value="1"/>
</dbReference>
<keyword evidence="4" id="KW-0255">Endonuclease</keyword>
<keyword evidence="5" id="KW-0863">Zinc-finger</keyword>
<dbReference type="PROSITE" id="PS50158">
    <property type="entry name" value="ZF_CCHC"/>
    <property type="match status" value="2"/>
</dbReference>
<protein>
    <recommendedName>
        <fullName evidence="6">CCHC-type domain-containing protein</fullName>
    </recommendedName>
</protein>
<evidence type="ECO:0000256" key="3">
    <source>
        <dbReference type="ARBA" id="ARBA00022722"/>
    </source>
</evidence>
<comment type="caution">
    <text evidence="7">The sequence shown here is derived from an EMBL/GenBank/DDBJ whole genome shotgun (WGS) entry which is preliminary data.</text>
</comment>
<dbReference type="InterPro" id="IPR021109">
    <property type="entry name" value="Peptidase_aspartic_dom_sf"/>
</dbReference>
<gene>
    <name evidence="7" type="primary">K02A2.6</name>
    <name evidence="7" type="ORF">T12_8158</name>
</gene>
<accession>A0A0V0Z924</accession>
<sequence length="472" mass="53634">MEEQKTMLPAQQSTESAEMMGTARFPIGAHRTFNPQEGTWDMWILQFRSYLEINFISNSNLMRSCLLASLTPKAFEELRRSCLPTSPYDFTYDECVAKMKELYGRRVILMRERANFFRIGQADRQTPKQFANSLREAAGHCNFEMFNTEAALVLQFTNGMKNEEIKLRGTKQECQAVQETRGLKPRGVSGVCHCCGEAGHFARQCKFQGSKCFKCGKQGHLTKVCKHPKKLGKFQKQRPQNSWKDHKLYADGIYAVKERAHNFEVTVKINGKSTRMELDTGGAVTIMTPECWKRIGSLKLKKSTVMLRSFTGHEMNLEAETMVTVEGDTGTRKLLLRVTKNGSTNVMGQDWINAFRAGENLHSLLANKKEVNAVESHTQNDVCVEFPEVFEDGLGHCTKVKAHIELKDGVVPVFRKPFPLAFAMHDAVEKELERYVDMDVLTPNDRSAWAASIVTEKNRMVRFEYAPTSPQD</sequence>
<evidence type="ECO:0000256" key="2">
    <source>
        <dbReference type="ARBA" id="ARBA00022695"/>
    </source>
</evidence>
<keyword evidence="5" id="KW-0862">Zinc</keyword>
<dbReference type="Gene3D" id="3.10.10.10">
    <property type="entry name" value="HIV Type 1 Reverse Transcriptase, subunit A, domain 1"/>
    <property type="match status" value="1"/>
</dbReference>
<keyword evidence="4" id="KW-0378">Hydrolase</keyword>
<evidence type="ECO:0000256" key="4">
    <source>
        <dbReference type="ARBA" id="ARBA00022759"/>
    </source>
</evidence>
<evidence type="ECO:0000259" key="6">
    <source>
        <dbReference type="PROSITE" id="PS50158"/>
    </source>
</evidence>
<dbReference type="AlphaFoldDB" id="A0A0V0Z924"/>
<keyword evidence="1" id="KW-0808">Transferase</keyword>
<keyword evidence="5" id="KW-0479">Metal-binding</keyword>
<dbReference type="EMBL" id="JYDQ01000305">
    <property type="protein sequence ID" value="KRY08872.1"/>
    <property type="molecule type" value="Genomic_DNA"/>
</dbReference>
<dbReference type="GO" id="GO:0003676">
    <property type="term" value="F:nucleic acid binding"/>
    <property type="evidence" value="ECO:0007669"/>
    <property type="project" value="InterPro"/>
</dbReference>
<dbReference type="SUPFAM" id="SSF56672">
    <property type="entry name" value="DNA/RNA polymerases"/>
    <property type="match status" value="1"/>
</dbReference>
<dbReference type="GO" id="GO:0008270">
    <property type="term" value="F:zinc ion binding"/>
    <property type="evidence" value="ECO:0007669"/>
    <property type="project" value="UniProtKB-KW"/>
</dbReference>
<dbReference type="InterPro" id="IPR043502">
    <property type="entry name" value="DNA/RNA_pol_sf"/>
</dbReference>
<keyword evidence="8" id="KW-1185">Reference proteome</keyword>
<keyword evidence="3" id="KW-0540">Nuclease</keyword>
<dbReference type="Gene3D" id="2.40.70.10">
    <property type="entry name" value="Acid Proteases"/>
    <property type="match status" value="1"/>
</dbReference>
<feature type="domain" description="CCHC-type" evidence="6">
    <location>
        <begin position="211"/>
        <end position="226"/>
    </location>
</feature>
<name>A0A0V0Z924_9BILA</name>
<dbReference type="SMART" id="SM00343">
    <property type="entry name" value="ZnF_C2HC"/>
    <property type="match status" value="2"/>
</dbReference>
<evidence type="ECO:0000313" key="8">
    <source>
        <dbReference type="Proteomes" id="UP000054783"/>
    </source>
</evidence>
<dbReference type="GO" id="GO:0016779">
    <property type="term" value="F:nucleotidyltransferase activity"/>
    <property type="evidence" value="ECO:0007669"/>
    <property type="project" value="UniProtKB-KW"/>
</dbReference>
<dbReference type="GO" id="GO:0019899">
    <property type="term" value="F:enzyme binding"/>
    <property type="evidence" value="ECO:0007669"/>
    <property type="project" value="UniProtKB-ARBA"/>
</dbReference>
<dbReference type="InterPro" id="IPR001878">
    <property type="entry name" value="Znf_CCHC"/>
</dbReference>
<dbReference type="InterPro" id="IPR036875">
    <property type="entry name" value="Znf_CCHC_sf"/>
</dbReference>
<feature type="domain" description="CCHC-type" evidence="6">
    <location>
        <begin position="192"/>
        <end position="206"/>
    </location>
</feature>
<dbReference type="InterPro" id="IPR050951">
    <property type="entry name" value="Retrovirus_Pol_polyprotein"/>
</dbReference>
<dbReference type="Pfam" id="PF13975">
    <property type="entry name" value="gag-asp_proteas"/>
    <property type="match status" value="1"/>
</dbReference>
<dbReference type="SUPFAM" id="SSF50630">
    <property type="entry name" value="Acid proteases"/>
    <property type="match status" value="1"/>
</dbReference>